<dbReference type="Gene3D" id="1.10.10.10">
    <property type="entry name" value="Winged helix-like DNA-binding domain superfamily/Winged helix DNA-binding domain"/>
    <property type="match status" value="1"/>
</dbReference>
<gene>
    <name evidence="1" type="ORF">RZS28_18230</name>
</gene>
<accession>A0ABZ0HSA5</accession>
<protein>
    <recommendedName>
        <fullName evidence="3">HTH marR-type domain-containing protein</fullName>
    </recommendedName>
</protein>
<dbReference type="Proteomes" id="UP001626536">
    <property type="component" value="Chromosome"/>
</dbReference>
<dbReference type="Pfam" id="PF25212">
    <property type="entry name" value="HVO_A0114"/>
    <property type="match status" value="1"/>
</dbReference>
<evidence type="ECO:0008006" key="3">
    <source>
        <dbReference type="Google" id="ProtNLM"/>
    </source>
</evidence>
<proteinExistence type="predicted"/>
<evidence type="ECO:0000313" key="2">
    <source>
        <dbReference type="Proteomes" id="UP001626536"/>
    </source>
</evidence>
<dbReference type="RefSeq" id="WP_407339134.1">
    <property type="nucleotide sequence ID" value="NZ_CP136862.1"/>
</dbReference>
<keyword evidence="2" id="KW-1185">Reference proteome</keyword>
<evidence type="ECO:0000313" key="1">
    <source>
        <dbReference type="EMBL" id="WOJ89691.1"/>
    </source>
</evidence>
<name>A0ABZ0HSA5_9HYPH</name>
<dbReference type="InterPro" id="IPR036388">
    <property type="entry name" value="WH-like_DNA-bd_sf"/>
</dbReference>
<reference evidence="1 2" key="1">
    <citation type="submission" date="2023-10" db="EMBL/GenBank/DDBJ databases">
        <title>Novel methanotroph of the genus Methylocapsa from a subarctic wetland.</title>
        <authorList>
            <person name="Belova S.E."/>
            <person name="Oshkin I.Y."/>
            <person name="Miroshnikov K."/>
            <person name="Dedysh S.N."/>
        </authorList>
    </citation>
    <scope>NUCLEOTIDE SEQUENCE [LARGE SCALE GENOMIC DNA]</scope>
    <source>
        <strain evidence="1 2">RX1</strain>
    </source>
</reference>
<dbReference type="SUPFAM" id="SSF46785">
    <property type="entry name" value="Winged helix' DNA-binding domain"/>
    <property type="match status" value="1"/>
</dbReference>
<sequence length="115" mass="12469">MSDVKLIVGGGLEDDAAAFVDAWRRAERGEEVRERALVFESWEALAKVLTGERVRLLKHVHAHPEPSVSALARSLGRQYRRVHADVAALEAAGLLARPGGAVHATADTLKADIRL</sequence>
<dbReference type="InterPro" id="IPR036390">
    <property type="entry name" value="WH_DNA-bd_sf"/>
</dbReference>
<organism evidence="1 2">
    <name type="scientific">Methylocapsa polymorpha</name>
    <dbReference type="NCBI Taxonomy" id="3080828"/>
    <lineage>
        <taxon>Bacteria</taxon>
        <taxon>Pseudomonadati</taxon>
        <taxon>Pseudomonadota</taxon>
        <taxon>Alphaproteobacteria</taxon>
        <taxon>Hyphomicrobiales</taxon>
        <taxon>Beijerinckiaceae</taxon>
        <taxon>Methylocapsa</taxon>
    </lineage>
</organism>
<dbReference type="EMBL" id="CP136862">
    <property type="protein sequence ID" value="WOJ89691.1"/>
    <property type="molecule type" value="Genomic_DNA"/>
</dbReference>